<sequence length="209" mass="21998">MGPDLDVPWAAKLAEAGADAFWNYRGRDAPSPAEHALAGELAVGTAVVVHALGGGPDEVRIWFARAAGALMGALRAPGPVRWTVAKVTPDGATRTERQADDSLASPERAQLARWCALLAGDDAPVEDLGARGHMADALGALERGERPRFRAALHAVLVDHRRRYAGTEHEPRALLFLPALGLAALGLRARLVSRADLPAADPLLPGSLL</sequence>
<dbReference type="AlphaFoldDB" id="A0A2U1F7R6"/>
<organism evidence="1 2">
    <name type="scientific">Actinomycetospora cinnamomea</name>
    <dbReference type="NCBI Taxonomy" id="663609"/>
    <lineage>
        <taxon>Bacteria</taxon>
        <taxon>Bacillati</taxon>
        <taxon>Actinomycetota</taxon>
        <taxon>Actinomycetes</taxon>
        <taxon>Pseudonocardiales</taxon>
        <taxon>Pseudonocardiaceae</taxon>
        <taxon>Actinomycetospora</taxon>
    </lineage>
</organism>
<comment type="caution">
    <text evidence="1">The sequence shown here is derived from an EMBL/GenBank/DDBJ whole genome shotgun (WGS) entry which is preliminary data.</text>
</comment>
<accession>A0A2U1F7R6</accession>
<protein>
    <submittedName>
        <fullName evidence="1">Uncharacterized protein</fullName>
    </submittedName>
</protein>
<name>A0A2U1F7R6_9PSEU</name>
<evidence type="ECO:0000313" key="2">
    <source>
        <dbReference type="Proteomes" id="UP000245639"/>
    </source>
</evidence>
<dbReference type="Proteomes" id="UP000245639">
    <property type="component" value="Unassembled WGS sequence"/>
</dbReference>
<reference evidence="1 2" key="1">
    <citation type="submission" date="2018-04" db="EMBL/GenBank/DDBJ databases">
        <title>Genomic Encyclopedia of Type Strains, Phase IV (KMG-IV): sequencing the most valuable type-strain genomes for metagenomic binning, comparative biology and taxonomic classification.</title>
        <authorList>
            <person name="Goeker M."/>
        </authorList>
    </citation>
    <scope>NUCLEOTIDE SEQUENCE [LARGE SCALE GENOMIC DNA]</scope>
    <source>
        <strain evidence="1 2">DSM 45771</strain>
    </source>
</reference>
<gene>
    <name evidence="1" type="ORF">C8D89_10972</name>
</gene>
<keyword evidence="2" id="KW-1185">Reference proteome</keyword>
<evidence type="ECO:0000313" key="1">
    <source>
        <dbReference type="EMBL" id="PVZ08189.1"/>
    </source>
</evidence>
<dbReference type="EMBL" id="QEKW01000009">
    <property type="protein sequence ID" value="PVZ08189.1"/>
    <property type="molecule type" value="Genomic_DNA"/>
</dbReference>
<dbReference type="RefSeq" id="WP_116709431.1">
    <property type="nucleotide sequence ID" value="NZ_QEKW01000009.1"/>
</dbReference>
<proteinExistence type="predicted"/>